<feature type="chain" id="PRO_5046816654" description="Fimbrial biogenesis outer membrane usher protein" evidence="2">
    <location>
        <begin position="20"/>
        <end position="898"/>
    </location>
</feature>
<feature type="region of interest" description="Disordered" evidence="1">
    <location>
        <begin position="82"/>
        <end position="117"/>
    </location>
</feature>
<comment type="caution">
    <text evidence="3">The sequence shown here is derived from an EMBL/GenBank/DDBJ whole genome shotgun (WGS) entry which is preliminary data.</text>
</comment>
<dbReference type="RefSeq" id="WP_189675954.1">
    <property type="nucleotide sequence ID" value="NZ_BNAQ01000002.1"/>
</dbReference>
<accession>A0ABQ3LM22</accession>
<feature type="signal peptide" evidence="2">
    <location>
        <begin position="1"/>
        <end position="19"/>
    </location>
</feature>
<organism evidence="3 4">
    <name type="scientific">Sphingomonas glacialis</name>
    <dbReference type="NCBI Taxonomy" id="658225"/>
    <lineage>
        <taxon>Bacteria</taxon>
        <taxon>Pseudomonadati</taxon>
        <taxon>Pseudomonadota</taxon>
        <taxon>Alphaproteobacteria</taxon>
        <taxon>Sphingomonadales</taxon>
        <taxon>Sphingomonadaceae</taxon>
        <taxon>Sphingomonas</taxon>
    </lineage>
</organism>
<dbReference type="PANTHER" id="PTHR30451">
    <property type="entry name" value="OUTER MEMBRANE USHER PROTEIN"/>
    <property type="match status" value="1"/>
</dbReference>
<proteinExistence type="predicted"/>
<dbReference type="Proteomes" id="UP000652430">
    <property type="component" value="Unassembled WGS sequence"/>
</dbReference>
<gene>
    <name evidence="3" type="ORF">GCM10008023_17950</name>
</gene>
<keyword evidence="4" id="KW-1185">Reference proteome</keyword>
<reference evidence="4" key="1">
    <citation type="journal article" date="2019" name="Int. J. Syst. Evol. Microbiol.">
        <title>The Global Catalogue of Microorganisms (GCM) 10K type strain sequencing project: providing services to taxonomists for standard genome sequencing and annotation.</title>
        <authorList>
            <consortium name="The Broad Institute Genomics Platform"/>
            <consortium name="The Broad Institute Genome Sequencing Center for Infectious Disease"/>
            <person name="Wu L."/>
            <person name="Ma J."/>
        </authorList>
    </citation>
    <scope>NUCLEOTIDE SEQUENCE [LARGE SCALE GENOMIC DNA]</scope>
    <source>
        <strain evidence="4">CGMCC 1.8957</strain>
    </source>
</reference>
<evidence type="ECO:0000313" key="3">
    <source>
        <dbReference type="EMBL" id="GHH15303.1"/>
    </source>
</evidence>
<keyword evidence="2" id="KW-0732">Signal</keyword>
<dbReference type="PANTHER" id="PTHR30451:SF5">
    <property type="entry name" value="SLR0019 PROTEIN"/>
    <property type="match status" value="1"/>
</dbReference>
<dbReference type="Gene3D" id="2.60.40.3110">
    <property type="match status" value="1"/>
</dbReference>
<evidence type="ECO:0008006" key="5">
    <source>
        <dbReference type="Google" id="ProtNLM"/>
    </source>
</evidence>
<evidence type="ECO:0000256" key="2">
    <source>
        <dbReference type="SAM" id="SignalP"/>
    </source>
</evidence>
<protein>
    <recommendedName>
        <fullName evidence="5">Fimbrial biogenesis outer membrane usher protein</fullName>
    </recommendedName>
</protein>
<name>A0ABQ3LM22_9SPHN</name>
<dbReference type="InterPro" id="IPR000015">
    <property type="entry name" value="Fimb_usher"/>
</dbReference>
<evidence type="ECO:0000313" key="4">
    <source>
        <dbReference type="Proteomes" id="UP000652430"/>
    </source>
</evidence>
<dbReference type="EMBL" id="BNAQ01000002">
    <property type="protein sequence ID" value="GHH15303.1"/>
    <property type="molecule type" value="Genomic_DNA"/>
</dbReference>
<evidence type="ECO:0000256" key="1">
    <source>
        <dbReference type="SAM" id="MobiDB-lite"/>
    </source>
</evidence>
<sequence length="898" mass="94922">MAALLASSALLLAEAPAAARSTLFVDRTVPWRPDRAEPRAQLCHLICDARAAGTTAPPPGRDRGPLLPKFAADAGAPVVSGGSNAFLGDAPQPQRSAAPPPAAPADATGPKLNPTGRDIVLTAPLRDGPFALGEVPFTLTRDDHVLVNAPAVLKAVKPVIDPLAYDKLASGLGGLGDTPVEQFSAFGYLISYDPQTIGLVIVIPPTARTRRDVRLAQLSQDVVGDVDRPAGVAGYVNLRTSADYEWQGSNRGLQSPIVSTDWALRAHGVVLEGEGTLQIGQRGSPTLFQREGTRFVYDNDRLLARVTVGDLLPVTRGFSGAPQMAGVSFARTYSVLQPQRNVQPTGSQTFTVLRPSNVVAFINGQQIRQIRLEPGTYNVRDFPFVQGLNDVRLQITDDSGRQETLEFSLFFDRTLLAKGLTEFGVYGGVLAPTTNTGRNYRFNQPVASGFIRRGISDTLTAGANFQAQKRGATAGVEVVWASPLGTVGFDLAASRVSGVGTGYALNASIQRTFGGTGSRGKAFALTFETRSPKFATPNDIAADNRYAFEAGATYSQAIGEFQFVSVDGRYSKGRSGFSDQQSARLTYGFRLSQRLNLQAQGLYDNRNVGGSSYGGRLGLTLRLGGRSSATAEYESRGGRGRIGYQTSSGTGVGATSLAVNADYGQGAFGVDGGVSYTANRAELAVSHTTAFDSGGFKVTDQRTSARLGTALVFADGHFAISRPVYDGFALVTPHRSLKGTQVVVNPSDGHYTARSGLLGGAVANDLSAFADRVVTFDAPKAPAGYDLGAGNIRVYPPYKAGYLVTVGSDYSITAIGTFKLEDGSPVSLLAGEAFELAKPGAKPVTVFTNREGRFGLSGLRPGKWRIEMPTEPKSSAIIEIAKDASGVVRLNDVKLETK</sequence>